<comment type="similarity">
    <text evidence="2">Belongs to the tRNA methyltransferase O family.</text>
</comment>
<dbReference type="Proteomes" id="UP000305674">
    <property type="component" value="Unassembled WGS sequence"/>
</dbReference>
<gene>
    <name evidence="4" type="primary">tsaA</name>
    <name evidence="4" type="ORF">FCL40_06290</name>
</gene>
<dbReference type="GO" id="GO:0089715">
    <property type="term" value="F:tRNA (L-threonylcarbamoyladenosine(37)-C2) methyltransferase activity"/>
    <property type="evidence" value="ECO:0007669"/>
    <property type="project" value="TreeGrafter"/>
</dbReference>
<feature type="domain" description="TsaA-like" evidence="3">
    <location>
        <begin position="5"/>
        <end position="146"/>
    </location>
</feature>
<dbReference type="InterPro" id="IPR040372">
    <property type="entry name" value="YaeB-like"/>
</dbReference>
<dbReference type="Gene3D" id="3.30.2310.10">
    <property type="entry name" value="YaeB-like"/>
    <property type="match status" value="1"/>
</dbReference>
<name>A0A4U1BEV3_9GAMM</name>
<comment type="caution">
    <text evidence="4">The sequence shown here is derived from an EMBL/GenBank/DDBJ whole genome shotgun (WGS) entry which is preliminary data.</text>
</comment>
<evidence type="ECO:0000259" key="3">
    <source>
        <dbReference type="PROSITE" id="PS51668"/>
    </source>
</evidence>
<keyword evidence="5" id="KW-1185">Reference proteome</keyword>
<protein>
    <submittedName>
        <fullName evidence="4">tRNA (N6-threonylcarbamoyladenosine(37)-N6)-methyltransferase TrmO</fullName>
    </submittedName>
</protein>
<dbReference type="EMBL" id="SWCI01000003">
    <property type="protein sequence ID" value="TKB49764.1"/>
    <property type="molecule type" value="Genomic_DNA"/>
</dbReference>
<dbReference type="Gene3D" id="2.40.30.70">
    <property type="entry name" value="YaeB-like"/>
    <property type="match status" value="1"/>
</dbReference>
<evidence type="ECO:0000313" key="5">
    <source>
        <dbReference type="Proteomes" id="UP000305674"/>
    </source>
</evidence>
<evidence type="ECO:0000256" key="1">
    <source>
        <dbReference type="ARBA" id="ARBA00022691"/>
    </source>
</evidence>
<organism evidence="4 5">
    <name type="scientific">Ferrimonas sediminicola</name>
    <dbReference type="NCBI Taxonomy" id="2569538"/>
    <lineage>
        <taxon>Bacteria</taxon>
        <taxon>Pseudomonadati</taxon>
        <taxon>Pseudomonadota</taxon>
        <taxon>Gammaproteobacteria</taxon>
        <taxon>Alteromonadales</taxon>
        <taxon>Ferrimonadaceae</taxon>
        <taxon>Ferrimonas</taxon>
    </lineage>
</organism>
<keyword evidence="4" id="KW-0808">Transferase</keyword>
<dbReference type="InterPro" id="IPR036413">
    <property type="entry name" value="YaeB-like_sf"/>
</dbReference>
<dbReference type="InterPro" id="IPR036414">
    <property type="entry name" value="YaeB_N_sf"/>
</dbReference>
<dbReference type="RefSeq" id="WP_136852314.1">
    <property type="nucleotide sequence ID" value="NZ_SWCI01000003.1"/>
</dbReference>
<dbReference type="InterPro" id="IPR023370">
    <property type="entry name" value="TrmO-like_N"/>
</dbReference>
<dbReference type="InterPro" id="IPR023368">
    <property type="entry name" value="UPF0066_cons_site"/>
</dbReference>
<evidence type="ECO:0000313" key="4">
    <source>
        <dbReference type="EMBL" id="TKB49764.1"/>
    </source>
</evidence>
<reference evidence="4 5" key="1">
    <citation type="submission" date="2019-04" db="EMBL/GenBank/DDBJ databases">
        <authorList>
            <person name="Hwang J.C."/>
        </authorList>
    </citation>
    <scope>NUCLEOTIDE SEQUENCE [LARGE SCALE GENOMIC DNA]</scope>
    <source>
        <strain evidence="4 5">IMCC35001</strain>
    </source>
</reference>
<dbReference type="PROSITE" id="PS51668">
    <property type="entry name" value="TSAA_2"/>
    <property type="match status" value="1"/>
</dbReference>
<dbReference type="PANTHER" id="PTHR12818">
    <property type="entry name" value="TRNA (ADENINE(37)-N6)-METHYLTRANSFERASE"/>
    <property type="match status" value="1"/>
</dbReference>
<dbReference type="CDD" id="cd09281">
    <property type="entry name" value="UPF0066"/>
    <property type="match status" value="1"/>
</dbReference>
<sequence length="235" mass="26208">MKIEIEPVALCRSPYKQKFAIPRQPRLVPAAIGRLELQGEYNNPDLYRGLEQFDTLWLIFAFHENLAQGWKPTVRPPRLGGNTRMGVFATRATFRPNGLGLSAVKLRGVGCDKGQHYIEVEGIDLLDGTPVYDIKPYIPYSDALPDAAGGFAQEPPPPMAMAISPEAQDAMAYAERLCPGFRALATQVLAQDPRPGYKKEEGERVYGVQLHQFDLRWQVKEGRNLVVDVVSLETT</sequence>
<dbReference type="Pfam" id="PF01980">
    <property type="entry name" value="TrmO_N"/>
    <property type="match status" value="1"/>
</dbReference>
<dbReference type="PANTHER" id="PTHR12818:SF0">
    <property type="entry name" value="TRNA (ADENINE(37)-N6)-METHYLTRANSFERASE"/>
    <property type="match status" value="1"/>
</dbReference>
<dbReference type="AlphaFoldDB" id="A0A4U1BEV3"/>
<dbReference type="OrthoDB" id="9804309at2"/>
<dbReference type="NCBIfam" id="TIGR00104">
    <property type="entry name" value="tRNA_TsaA"/>
    <property type="match status" value="1"/>
</dbReference>
<dbReference type="PROSITE" id="PS01318">
    <property type="entry name" value="TSAA_1"/>
    <property type="match status" value="1"/>
</dbReference>
<accession>A0A4U1BEV3</accession>
<dbReference type="Pfam" id="PF18389">
    <property type="entry name" value="TrmO_C"/>
    <property type="match status" value="1"/>
</dbReference>
<dbReference type="GO" id="GO:0032259">
    <property type="term" value="P:methylation"/>
    <property type="evidence" value="ECO:0007669"/>
    <property type="project" value="UniProtKB-KW"/>
</dbReference>
<keyword evidence="1" id="KW-0949">S-adenosyl-L-methionine</keyword>
<keyword evidence="4" id="KW-0489">Methyltransferase</keyword>
<dbReference type="SUPFAM" id="SSF118196">
    <property type="entry name" value="YaeB-like"/>
    <property type="match status" value="1"/>
</dbReference>
<dbReference type="FunFam" id="2.40.30.70:FF:000001">
    <property type="entry name" value="tRNA (N6-threonylcarbamoyladenosine(37)-N6)-methyltransferase TrmO"/>
    <property type="match status" value="1"/>
</dbReference>
<evidence type="ECO:0000256" key="2">
    <source>
        <dbReference type="ARBA" id="ARBA00033753"/>
    </source>
</evidence>
<proteinExistence type="inferred from homology"/>
<dbReference type="InterPro" id="IPR041369">
    <property type="entry name" value="TrmO_C"/>
</dbReference>